<dbReference type="EMBL" id="VTET01000011">
    <property type="protein sequence ID" value="TYS67966.1"/>
    <property type="molecule type" value="Genomic_DNA"/>
</dbReference>
<dbReference type="AlphaFoldDB" id="A0A5D4T1H3"/>
<organism evidence="5 6">
    <name type="scientific">Sutcliffiella horikoshii</name>
    <dbReference type="NCBI Taxonomy" id="79883"/>
    <lineage>
        <taxon>Bacteria</taxon>
        <taxon>Bacillati</taxon>
        <taxon>Bacillota</taxon>
        <taxon>Bacilli</taxon>
        <taxon>Bacillales</taxon>
        <taxon>Bacillaceae</taxon>
        <taxon>Sutcliffiella</taxon>
    </lineage>
</organism>
<dbReference type="CDD" id="cd02883">
    <property type="entry name" value="NUDIX_Hydrolase"/>
    <property type="match status" value="1"/>
</dbReference>
<dbReference type="Proteomes" id="UP000324517">
    <property type="component" value="Unassembled WGS sequence"/>
</dbReference>
<dbReference type="SUPFAM" id="SSF55811">
    <property type="entry name" value="Nudix"/>
    <property type="match status" value="1"/>
</dbReference>
<comment type="cofactor">
    <cofactor evidence="1">
        <name>Mg(2+)</name>
        <dbReference type="ChEBI" id="CHEBI:18420"/>
    </cofactor>
</comment>
<evidence type="ECO:0000313" key="6">
    <source>
        <dbReference type="Proteomes" id="UP000324517"/>
    </source>
</evidence>
<dbReference type="OrthoDB" id="9816289at2"/>
<protein>
    <submittedName>
        <fullName evidence="5">NUDIX hydrolase</fullName>
    </submittedName>
</protein>
<dbReference type="InterPro" id="IPR020476">
    <property type="entry name" value="Nudix_hydrolase"/>
</dbReference>
<dbReference type="PROSITE" id="PS51462">
    <property type="entry name" value="NUDIX"/>
    <property type="match status" value="1"/>
</dbReference>
<reference evidence="5 6" key="1">
    <citation type="submission" date="2019-08" db="EMBL/GenBank/DDBJ databases">
        <title>Bacillus genomes from the desert of Cuatro Cienegas, Coahuila.</title>
        <authorList>
            <person name="Olmedo-Alvarez G."/>
        </authorList>
    </citation>
    <scope>NUCLEOTIDE SEQUENCE [LARGE SCALE GENOMIC DNA]</scope>
    <source>
        <strain evidence="5 6">CH98b_3T</strain>
    </source>
</reference>
<keyword evidence="2 3" id="KW-0378">Hydrolase</keyword>
<name>A0A5D4T1H3_9BACI</name>
<dbReference type="PROSITE" id="PS00893">
    <property type="entry name" value="NUDIX_BOX"/>
    <property type="match status" value="1"/>
</dbReference>
<dbReference type="PRINTS" id="PR00502">
    <property type="entry name" value="NUDIXFAMILY"/>
</dbReference>
<proteinExistence type="inferred from homology"/>
<feature type="domain" description="Nudix hydrolase" evidence="4">
    <location>
        <begin position="10"/>
        <end position="129"/>
    </location>
</feature>
<dbReference type="Pfam" id="PF00293">
    <property type="entry name" value="NUDIX"/>
    <property type="match status" value="1"/>
</dbReference>
<accession>A0A5D4T1H3</accession>
<dbReference type="RefSeq" id="WP_029326595.1">
    <property type="nucleotide sequence ID" value="NZ_JBNILM010000012.1"/>
</dbReference>
<dbReference type="PANTHER" id="PTHR43046">
    <property type="entry name" value="GDP-MANNOSE MANNOSYL HYDROLASE"/>
    <property type="match status" value="1"/>
</dbReference>
<dbReference type="Gene3D" id="3.90.79.10">
    <property type="entry name" value="Nucleoside Triphosphate Pyrophosphohydrolase"/>
    <property type="match status" value="1"/>
</dbReference>
<sequence>MVQKERVTPKHIISAATVVLNDKNEVLLIKGPRRGWEMPGGQVEEGESLKDAAIRETKEESGIDVEIVKFCGVFQNVSGSICNTLFLARAIGGTPTTSPESLEVGFYPVDQALEMVTYKNFRERIEYCLKEEMNPFYIEFN</sequence>
<dbReference type="InterPro" id="IPR020084">
    <property type="entry name" value="NUDIX_hydrolase_CS"/>
</dbReference>
<evidence type="ECO:0000256" key="2">
    <source>
        <dbReference type="ARBA" id="ARBA00022801"/>
    </source>
</evidence>
<comment type="similarity">
    <text evidence="3">Belongs to the Nudix hydrolase family.</text>
</comment>
<gene>
    <name evidence="5" type="ORF">FZC75_18370</name>
</gene>
<dbReference type="GO" id="GO:0016787">
    <property type="term" value="F:hydrolase activity"/>
    <property type="evidence" value="ECO:0007669"/>
    <property type="project" value="UniProtKB-KW"/>
</dbReference>
<comment type="caution">
    <text evidence="5">The sequence shown here is derived from an EMBL/GenBank/DDBJ whole genome shotgun (WGS) entry which is preliminary data.</text>
</comment>
<dbReference type="PANTHER" id="PTHR43046:SF2">
    <property type="entry name" value="8-OXO-DGTP DIPHOSPHATASE-RELATED"/>
    <property type="match status" value="1"/>
</dbReference>
<dbReference type="InterPro" id="IPR000086">
    <property type="entry name" value="NUDIX_hydrolase_dom"/>
</dbReference>
<evidence type="ECO:0000259" key="4">
    <source>
        <dbReference type="PROSITE" id="PS51462"/>
    </source>
</evidence>
<evidence type="ECO:0000313" key="5">
    <source>
        <dbReference type="EMBL" id="TYS67966.1"/>
    </source>
</evidence>
<dbReference type="InterPro" id="IPR015797">
    <property type="entry name" value="NUDIX_hydrolase-like_dom_sf"/>
</dbReference>
<evidence type="ECO:0000256" key="1">
    <source>
        <dbReference type="ARBA" id="ARBA00001946"/>
    </source>
</evidence>
<evidence type="ECO:0000256" key="3">
    <source>
        <dbReference type="RuleBase" id="RU003476"/>
    </source>
</evidence>